<dbReference type="GO" id="GO:0032259">
    <property type="term" value="P:methylation"/>
    <property type="evidence" value="ECO:0007669"/>
    <property type="project" value="UniProtKB-KW"/>
</dbReference>
<keyword evidence="2" id="KW-0735">Signal-anchor</keyword>
<evidence type="ECO:0000313" key="4">
    <source>
        <dbReference type="Proteomes" id="UP000007305"/>
    </source>
</evidence>
<comment type="subcellular location">
    <subcellularLocation>
        <location evidence="2">Membrane</location>
        <topology evidence="2">Single-pass type II membrane protein</topology>
    </subcellularLocation>
</comment>
<name>A0A804MSA8_MAIZE</name>
<reference evidence="3" key="2">
    <citation type="submission" date="2019-07" db="EMBL/GenBank/DDBJ databases">
        <authorList>
            <person name="Seetharam A."/>
            <person name="Woodhouse M."/>
            <person name="Cannon E."/>
        </authorList>
    </citation>
    <scope>NUCLEOTIDE SEQUENCE [LARGE SCALE GENOMIC DNA]</scope>
    <source>
        <strain evidence="3">cv. B73</strain>
    </source>
</reference>
<dbReference type="EnsemblPlants" id="Zm00001eb107830_T001">
    <property type="protein sequence ID" value="Zm00001eb107830_P001"/>
    <property type="gene ID" value="Zm00001eb107830"/>
</dbReference>
<dbReference type="InParanoid" id="A0A804MSA8"/>
<comment type="similarity">
    <text evidence="2">Belongs to the methyltransferase superfamily.</text>
</comment>
<dbReference type="Pfam" id="PF03141">
    <property type="entry name" value="Methyltransf_29"/>
    <property type="match status" value="1"/>
</dbReference>
<protein>
    <recommendedName>
        <fullName evidence="2">Methyltransferase</fullName>
        <ecNumber evidence="2">2.1.1.-</ecNumber>
    </recommendedName>
</protein>
<proteinExistence type="inferred from homology"/>
<dbReference type="GO" id="GO:0008168">
    <property type="term" value="F:methyltransferase activity"/>
    <property type="evidence" value="ECO:0007669"/>
    <property type="project" value="UniProtKB-UniRule"/>
</dbReference>
<keyword evidence="2" id="KW-0325">Glycoprotein</keyword>
<dbReference type="AlphaFoldDB" id="A0A804MSA8"/>
<reference evidence="3" key="3">
    <citation type="submission" date="2021-05" db="UniProtKB">
        <authorList>
            <consortium name="EnsemblPlants"/>
        </authorList>
    </citation>
    <scope>IDENTIFICATION</scope>
    <source>
        <strain evidence="3">cv. B73</strain>
    </source>
</reference>
<reference evidence="4" key="1">
    <citation type="submission" date="2015-12" db="EMBL/GenBank/DDBJ databases">
        <title>Update maize B73 reference genome by single molecule sequencing technologies.</title>
        <authorList>
            <consortium name="Maize Genome Sequencing Project"/>
            <person name="Ware D."/>
        </authorList>
    </citation>
    <scope>NUCLEOTIDE SEQUENCE [LARGE SCALE GENOMIC DNA]</scope>
    <source>
        <strain evidence="4">cv. B73</strain>
    </source>
</reference>
<keyword evidence="4" id="KW-1185">Reference proteome</keyword>
<dbReference type="Proteomes" id="UP000007305">
    <property type="component" value="Chromosome 2"/>
</dbReference>
<dbReference type="EC" id="2.1.1.-" evidence="2"/>
<dbReference type="PANTHER" id="PTHR10108:SF887">
    <property type="entry name" value="METHYLTRANSFERASE PMT22-RELATED"/>
    <property type="match status" value="1"/>
</dbReference>
<evidence type="ECO:0000256" key="1">
    <source>
        <dbReference type="ARBA" id="ARBA00022603"/>
    </source>
</evidence>
<dbReference type="PANTHER" id="PTHR10108">
    <property type="entry name" value="SAM-DEPENDENT METHYLTRANSFERASE"/>
    <property type="match status" value="1"/>
</dbReference>
<evidence type="ECO:0000256" key="2">
    <source>
        <dbReference type="RuleBase" id="RU366043"/>
    </source>
</evidence>
<keyword evidence="1 2" id="KW-0489">Methyltransferase</keyword>
<dbReference type="InterPro" id="IPR004159">
    <property type="entry name" value="Put_SAM_MeTrfase"/>
</dbReference>
<dbReference type="Gramene" id="Zm00001eb107830_T001">
    <property type="protein sequence ID" value="Zm00001eb107830_P001"/>
    <property type="gene ID" value="Zm00001eb107830"/>
</dbReference>
<organism evidence="3 4">
    <name type="scientific">Zea mays</name>
    <name type="common">Maize</name>
    <dbReference type="NCBI Taxonomy" id="4577"/>
    <lineage>
        <taxon>Eukaryota</taxon>
        <taxon>Viridiplantae</taxon>
        <taxon>Streptophyta</taxon>
        <taxon>Embryophyta</taxon>
        <taxon>Tracheophyta</taxon>
        <taxon>Spermatophyta</taxon>
        <taxon>Magnoliopsida</taxon>
        <taxon>Liliopsida</taxon>
        <taxon>Poales</taxon>
        <taxon>Poaceae</taxon>
        <taxon>PACMAD clade</taxon>
        <taxon>Panicoideae</taxon>
        <taxon>Andropogonodae</taxon>
        <taxon>Andropogoneae</taxon>
        <taxon>Tripsacinae</taxon>
        <taxon>Zea</taxon>
    </lineage>
</organism>
<keyword evidence="2" id="KW-0808">Transferase</keyword>
<accession>A0A804MSA8</accession>
<keyword evidence="2" id="KW-0812">Transmembrane</keyword>
<evidence type="ECO:0000313" key="3">
    <source>
        <dbReference type="EnsemblPlants" id="Zm00001eb107830_P001"/>
    </source>
</evidence>
<sequence>MAGGKPLLELNRVLRPGGYFIWSATPVYRQEQRDQDDWNAMVTLIKSICWRTVVKSQDVNGIGVVIYQKPVSNSCYAERKTNEPPLCSERDGSHFPWYAPLDSCLFTTAITTSDEGYNWPVPWPERLDVSVPDDSASNKEKFEADTKYWKQLIFQKYISVTSHLIGQAFAM</sequence>
<dbReference type="GO" id="GO:0016020">
    <property type="term" value="C:membrane"/>
    <property type="evidence" value="ECO:0007669"/>
    <property type="project" value="UniProtKB-SubCell"/>
</dbReference>